<dbReference type="InterPro" id="IPR034122">
    <property type="entry name" value="Retropepsin-like_bacterial"/>
</dbReference>
<dbReference type="InterPro" id="IPR021109">
    <property type="entry name" value="Peptidase_aspartic_dom_sf"/>
</dbReference>
<keyword evidence="2" id="KW-0378">Hydrolase</keyword>
<dbReference type="EC" id="3.4.23.-" evidence="2"/>
<dbReference type="SUPFAM" id="SSF50630">
    <property type="entry name" value="Acid proteases"/>
    <property type="match status" value="1"/>
</dbReference>
<dbReference type="InterPro" id="IPR001969">
    <property type="entry name" value="Aspartic_peptidase_AS"/>
</dbReference>
<dbReference type="NCBIfam" id="TIGR02281">
    <property type="entry name" value="clan_AA_DTGA"/>
    <property type="match status" value="1"/>
</dbReference>
<reference evidence="2 3" key="1">
    <citation type="submission" date="2020-08" db="EMBL/GenBank/DDBJ databases">
        <title>Novel species isolated from subtropical streams in China.</title>
        <authorList>
            <person name="Lu H."/>
        </authorList>
    </citation>
    <scope>NUCLEOTIDE SEQUENCE [LARGE SCALE GENOMIC DNA]</scope>
    <source>
        <strain evidence="2 3">NL8W</strain>
    </source>
</reference>
<protein>
    <submittedName>
        <fullName evidence="2">TIGR02281 family clan AA aspartic protease</fullName>
        <ecNumber evidence="2">3.4.23.-</ecNumber>
    </submittedName>
</protein>
<dbReference type="PROSITE" id="PS00141">
    <property type="entry name" value="ASP_PROTEASE"/>
    <property type="match status" value="1"/>
</dbReference>
<dbReference type="Gene3D" id="2.40.70.10">
    <property type="entry name" value="Acid Proteases"/>
    <property type="match status" value="1"/>
</dbReference>
<evidence type="ECO:0000256" key="1">
    <source>
        <dbReference type="SAM" id="SignalP"/>
    </source>
</evidence>
<comment type="caution">
    <text evidence="2">The sequence shown here is derived from an EMBL/GenBank/DDBJ whole genome shotgun (WGS) entry which is preliminary data.</text>
</comment>
<dbReference type="EMBL" id="JACOFX010000037">
    <property type="protein sequence ID" value="MBC3911486.1"/>
    <property type="molecule type" value="Genomic_DNA"/>
</dbReference>
<feature type="signal peptide" evidence="1">
    <location>
        <begin position="1"/>
        <end position="25"/>
    </location>
</feature>
<dbReference type="Proteomes" id="UP000646911">
    <property type="component" value="Unassembled WGS sequence"/>
</dbReference>
<name>A0ABR6ZIQ4_9BURK</name>
<proteinExistence type="predicted"/>
<sequence>MPLSVKYLKRLSAMSLLVCSALSHATDIGVVGLFPGKAILVVDGAPPKTYTVGSNISSDTKLIDADRESATVMVNGKRKVLILGQTVHRSAASNNSSVVLKAGDRGHFMAQATVNGGSVNMMVDTGASLIALPAADAIRLGINYKKGQLSSSRTAGGVVPTYIIKLDTVRIGDVELNQVDASVIEGGLDVPLLGMSFLNRMEMRREGDQMTLTKRY</sequence>
<dbReference type="CDD" id="cd05483">
    <property type="entry name" value="retropepsin_like_bacteria"/>
    <property type="match status" value="1"/>
</dbReference>
<gene>
    <name evidence="2" type="ORF">H8L47_28375</name>
</gene>
<dbReference type="InterPro" id="IPR011969">
    <property type="entry name" value="Clan_AA_Asp_peptidase_C"/>
</dbReference>
<evidence type="ECO:0000313" key="2">
    <source>
        <dbReference type="EMBL" id="MBC3911486.1"/>
    </source>
</evidence>
<keyword evidence="2" id="KW-0645">Protease</keyword>
<dbReference type="Pfam" id="PF13975">
    <property type="entry name" value="gag-asp_proteas"/>
    <property type="match status" value="1"/>
</dbReference>
<organism evidence="2 3">
    <name type="scientific">Undibacterium umbellatum</name>
    <dbReference type="NCBI Taxonomy" id="2762300"/>
    <lineage>
        <taxon>Bacteria</taxon>
        <taxon>Pseudomonadati</taxon>
        <taxon>Pseudomonadota</taxon>
        <taxon>Betaproteobacteria</taxon>
        <taxon>Burkholderiales</taxon>
        <taxon>Oxalobacteraceae</taxon>
        <taxon>Undibacterium</taxon>
    </lineage>
</organism>
<keyword evidence="3" id="KW-1185">Reference proteome</keyword>
<dbReference type="GO" id="GO:0006508">
    <property type="term" value="P:proteolysis"/>
    <property type="evidence" value="ECO:0007669"/>
    <property type="project" value="UniProtKB-KW"/>
</dbReference>
<keyword evidence="1" id="KW-0732">Signal</keyword>
<feature type="chain" id="PRO_5046735939" evidence="1">
    <location>
        <begin position="26"/>
        <end position="216"/>
    </location>
</feature>
<accession>A0ABR6ZIQ4</accession>
<evidence type="ECO:0000313" key="3">
    <source>
        <dbReference type="Proteomes" id="UP000646911"/>
    </source>
</evidence>
<dbReference type="GO" id="GO:0008233">
    <property type="term" value="F:peptidase activity"/>
    <property type="evidence" value="ECO:0007669"/>
    <property type="project" value="UniProtKB-KW"/>
</dbReference>